<dbReference type="Proteomes" id="UP000037020">
    <property type="component" value="Unassembled WGS sequence"/>
</dbReference>
<sequence>MKISFLIQNAYGIGGTIRSTFNVAAALAARHDVEIVSVYRTQAAPRLTLHPKVRLVSLLDKRPDVSGNIAEDPLLDQPTALIPPVEAKGAQFNALTDRTLADHLARTDADVVVATRPGLVIYLAEYGQSRYLRIGQEHRIYGTHEANIRAAQDAAIPRLDAHTTVSEADAATHRAQFPGVKTKLIALPNGVPASDIEPSDGSAKLVVAAGRLIPVKQYHVLVDAWAKVAAQRPDWKLRIYGRGPEHAALRTRIDNLGMNEHITLMGAQSPIETEWAKGSIAAVTSREESFGMTIVEAMHCGVPVVATDCPHGPGEIIDDGKDGLLVPVGDPEGIAKGLLKLIEDDDLRRSMGRAAAVSAQRYAPEHIAARYERLIEELRGDEQPKPAPVPISLMLRRTAGKLVRPFRRSSTSNAVPVKSAIKDIVRKPLRPTASTRVDAAGNIVVLLARKGLTGEKLTLTLTRRGEDDKVSIPLTAPADATAPYTAVLTPHELSLAEGRWDLHVVRADDNARRRVASTFAEGRGLLGREPHPGTPFTWAIPYPTVDGNLSLRAWRRTAHAEARTLRTEPASFTVEGTLHGTTFAPDAKPHVTAAPRGETTAQPFTIEATATGENQFSFTVPYDQVHKARAEADNPVWDLSLRLAPGTPLVRIGRIIGDIVDRNKTDIYPTTAGVRPYFTMASNLAINTPPKK</sequence>
<feature type="domain" description="Glycosyl transferase family 1" evidence="3">
    <location>
        <begin position="198"/>
        <end position="355"/>
    </location>
</feature>
<accession>A0ABR5J0V6</accession>
<comment type="caution">
    <text evidence="4">The sequence shown here is derived from an EMBL/GenBank/DDBJ whole genome shotgun (WGS) entry which is preliminary data.</text>
</comment>
<dbReference type="PANTHER" id="PTHR12526:SF627">
    <property type="entry name" value="D-RHAMNOSYLTRANSFERASE WBPZ"/>
    <property type="match status" value="1"/>
</dbReference>
<evidence type="ECO:0000259" key="3">
    <source>
        <dbReference type="Pfam" id="PF00534"/>
    </source>
</evidence>
<evidence type="ECO:0000313" key="4">
    <source>
        <dbReference type="EMBL" id="KOG87021.1"/>
    </source>
</evidence>
<dbReference type="Gene3D" id="3.40.50.2000">
    <property type="entry name" value="Glycogen Phosphorylase B"/>
    <property type="match status" value="2"/>
</dbReference>
<reference evidence="4 5" key="1">
    <citation type="submission" date="2015-07" db="EMBL/GenBank/DDBJ databases">
        <authorList>
            <person name="Ju K.-S."/>
            <person name="Doroghazi J.R."/>
            <person name="Metcalf W.W."/>
        </authorList>
    </citation>
    <scope>NUCLEOTIDE SEQUENCE [LARGE SCALE GENOMIC DNA]</scope>
    <source>
        <strain evidence="4 5">NRRL B-3589</strain>
    </source>
</reference>
<gene>
    <name evidence="4" type="ORF">ADK38_27750</name>
</gene>
<protein>
    <recommendedName>
        <fullName evidence="1">D-inositol 3-phosphate glycosyltransferase</fullName>
    </recommendedName>
</protein>
<dbReference type="SUPFAM" id="SSF53756">
    <property type="entry name" value="UDP-Glycosyltransferase/glycogen phosphorylase"/>
    <property type="match status" value="1"/>
</dbReference>
<evidence type="ECO:0000256" key="1">
    <source>
        <dbReference type="ARBA" id="ARBA00021292"/>
    </source>
</evidence>
<name>A0ABR5J0V6_9ACTN</name>
<dbReference type="GO" id="GO:0016740">
    <property type="term" value="F:transferase activity"/>
    <property type="evidence" value="ECO:0007669"/>
    <property type="project" value="UniProtKB-KW"/>
</dbReference>
<dbReference type="Pfam" id="PF00534">
    <property type="entry name" value="Glycos_transf_1"/>
    <property type="match status" value="1"/>
</dbReference>
<dbReference type="EMBL" id="LGUT01002474">
    <property type="protein sequence ID" value="KOG87021.1"/>
    <property type="molecule type" value="Genomic_DNA"/>
</dbReference>
<proteinExistence type="predicted"/>
<dbReference type="InterPro" id="IPR001296">
    <property type="entry name" value="Glyco_trans_1"/>
</dbReference>
<organism evidence="4 5">
    <name type="scientific">Streptomyces varsoviensis</name>
    <dbReference type="NCBI Taxonomy" id="67373"/>
    <lineage>
        <taxon>Bacteria</taxon>
        <taxon>Bacillati</taxon>
        <taxon>Actinomycetota</taxon>
        <taxon>Actinomycetes</taxon>
        <taxon>Kitasatosporales</taxon>
        <taxon>Streptomycetaceae</taxon>
        <taxon>Streptomyces</taxon>
    </lineage>
</organism>
<evidence type="ECO:0000256" key="2">
    <source>
        <dbReference type="ARBA" id="ARBA00022679"/>
    </source>
</evidence>
<dbReference type="PANTHER" id="PTHR12526">
    <property type="entry name" value="GLYCOSYLTRANSFERASE"/>
    <property type="match status" value="1"/>
</dbReference>
<keyword evidence="2 4" id="KW-0808">Transferase</keyword>
<keyword evidence="5" id="KW-1185">Reference proteome</keyword>
<dbReference type="RefSeq" id="WP_030890682.1">
    <property type="nucleotide sequence ID" value="NZ_JBIRHZ010000012.1"/>
</dbReference>
<dbReference type="CDD" id="cd03820">
    <property type="entry name" value="GT4_AmsD-like"/>
    <property type="match status" value="1"/>
</dbReference>
<evidence type="ECO:0000313" key="5">
    <source>
        <dbReference type="Proteomes" id="UP000037020"/>
    </source>
</evidence>